<name>A0A918V7B1_9ACTN</name>
<gene>
    <name evidence="1" type="ORF">GCM10010371_39860</name>
</gene>
<evidence type="ECO:0000313" key="1">
    <source>
        <dbReference type="EMBL" id="GGZ76068.1"/>
    </source>
</evidence>
<comment type="caution">
    <text evidence="1">The sequence shown here is derived from an EMBL/GenBank/DDBJ whole genome shotgun (WGS) entry which is preliminary data.</text>
</comment>
<evidence type="ECO:0000313" key="2">
    <source>
        <dbReference type="Proteomes" id="UP000634660"/>
    </source>
</evidence>
<dbReference type="EMBL" id="BMVX01000014">
    <property type="protein sequence ID" value="GGZ76068.1"/>
    <property type="molecule type" value="Genomic_DNA"/>
</dbReference>
<proteinExistence type="predicted"/>
<dbReference type="AlphaFoldDB" id="A0A918V7B1"/>
<sequence>MPPVTAIRGIVRGVVVPCVVPHVMAGVGAVGMGTASGRVPAAVQHLCAGH</sequence>
<reference evidence="1" key="1">
    <citation type="journal article" date="2014" name="Int. J. Syst. Evol. Microbiol.">
        <title>Complete genome sequence of Corynebacterium casei LMG S-19264T (=DSM 44701T), isolated from a smear-ripened cheese.</title>
        <authorList>
            <consortium name="US DOE Joint Genome Institute (JGI-PGF)"/>
            <person name="Walter F."/>
            <person name="Albersmeier A."/>
            <person name="Kalinowski J."/>
            <person name="Ruckert C."/>
        </authorList>
    </citation>
    <scope>NUCLEOTIDE SEQUENCE</scope>
    <source>
        <strain evidence="1">JCM 4834</strain>
    </source>
</reference>
<protein>
    <submittedName>
        <fullName evidence="1">Uncharacterized protein</fullName>
    </submittedName>
</protein>
<reference evidence="1" key="2">
    <citation type="submission" date="2020-09" db="EMBL/GenBank/DDBJ databases">
        <authorList>
            <person name="Sun Q."/>
            <person name="Ohkuma M."/>
        </authorList>
    </citation>
    <scope>NUCLEOTIDE SEQUENCE</scope>
    <source>
        <strain evidence="1">JCM 4834</strain>
    </source>
</reference>
<accession>A0A918V7B1</accession>
<dbReference type="Proteomes" id="UP000634660">
    <property type="component" value="Unassembled WGS sequence"/>
</dbReference>
<organism evidence="1 2">
    <name type="scientific">Streptomyces subrutilus</name>
    <dbReference type="NCBI Taxonomy" id="36818"/>
    <lineage>
        <taxon>Bacteria</taxon>
        <taxon>Bacillati</taxon>
        <taxon>Actinomycetota</taxon>
        <taxon>Actinomycetes</taxon>
        <taxon>Kitasatosporales</taxon>
        <taxon>Streptomycetaceae</taxon>
        <taxon>Streptomyces</taxon>
    </lineage>
</organism>